<dbReference type="EMBL" id="NVYO01000001">
    <property type="protein sequence ID" value="PBQ23010.1"/>
    <property type="molecule type" value="Genomic_DNA"/>
</dbReference>
<evidence type="ECO:0000256" key="1">
    <source>
        <dbReference type="SAM" id="Phobius"/>
    </source>
</evidence>
<keyword evidence="1" id="KW-1133">Transmembrane helix</keyword>
<evidence type="ECO:0000313" key="3">
    <source>
        <dbReference type="Proteomes" id="UP000217918"/>
    </source>
</evidence>
<keyword evidence="1" id="KW-0812">Transmembrane</keyword>
<accession>A0A2A3TVY0</accession>
<organism evidence="2 3">
    <name type="scientific">Levilactobacillus brevis</name>
    <name type="common">Lactobacillus brevis</name>
    <dbReference type="NCBI Taxonomy" id="1580"/>
    <lineage>
        <taxon>Bacteria</taxon>
        <taxon>Bacillati</taxon>
        <taxon>Bacillota</taxon>
        <taxon>Bacilli</taxon>
        <taxon>Lactobacillales</taxon>
        <taxon>Lactobacillaceae</taxon>
        <taxon>Levilactobacillus</taxon>
    </lineage>
</organism>
<feature type="transmembrane region" description="Helical" evidence="1">
    <location>
        <begin position="20"/>
        <end position="50"/>
    </location>
</feature>
<name>A0A2A3TVY0_LEVBR</name>
<reference evidence="2 3" key="1">
    <citation type="submission" date="2017-09" db="EMBL/GenBank/DDBJ databases">
        <title>Genome sequence of Lactobacillus brevis D7.</title>
        <authorList>
            <person name="Kwon M.-S."/>
            <person name="Lim S.K."/>
            <person name="Choi H.-J."/>
        </authorList>
    </citation>
    <scope>NUCLEOTIDE SEQUENCE [LARGE SCALE GENOMIC DNA]</scope>
    <source>
        <strain evidence="2 3">D7</strain>
    </source>
</reference>
<comment type="caution">
    <text evidence="2">The sequence shown here is derived from an EMBL/GenBank/DDBJ whole genome shotgun (WGS) entry which is preliminary data.</text>
</comment>
<feature type="transmembrane region" description="Helical" evidence="1">
    <location>
        <begin position="118"/>
        <end position="141"/>
    </location>
</feature>
<feature type="transmembrane region" description="Helical" evidence="1">
    <location>
        <begin position="56"/>
        <end position="74"/>
    </location>
</feature>
<sequence>MHHNILALRMQVTADFSRPLNYVVSYLQGLPIFVLLILVNCRFIPGYFIFNWDATSWYFTLCYSLLPIAQILIAKRELTFRLTTHDHFNFSRKDPIFFSSVLQLPIYDREKDFLDIRVATLLIEMIAMPIILPVLPFSLYFKRKNA</sequence>
<evidence type="ECO:0000313" key="2">
    <source>
        <dbReference type="EMBL" id="PBQ23010.1"/>
    </source>
</evidence>
<keyword evidence="1" id="KW-0472">Membrane</keyword>
<dbReference type="Proteomes" id="UP000217918">
    <property type="component" value="Unassembled WGS sequence"/>
</dbReference>
<gene>
    <name evidence="2" type="ORF">CNR29_02830</name>
</gene>
<proteinExistence type="predicted"/>
<dbReference type="AlphaFoldDB" id="A0A2A3TVY0"/>
<dbReference type="RefSeq" id="WP_096109727.1">
    <property type="nucleotide sequence ID" value="NZ_NVYO01000001.1"/>
</dbReference>
<protein>
    <submittedName>
        <fullName evidence="2">Uncharacterized protein</fullName>
    </submittedName>
</protein>